<organism evidence="1 2">
    <name type="scientific">Chryseobacterium muglaense</name>
    <dbReference type="NCBI Taxonomy" id="2893752"/>
    <lineage>
        <taxon>Bacteria</taxon>
        <taxon>Pseudomonadati</taxon>
        <taxon>Bacteroidota</taxon>
        <taxon>Flavobacteriia</taxon>
        <taxon>Flavobacteriales</taxon>
        <taxon>Weeksellaceae</taxon>
        <taxon>Chryseobacterium group</taxon>
        <taxon>Chryseobacterium</taxon>
    </lineage>
</organism>
<keyword evidence="2" id="KW-1185">Reference proteome</keyword>
<name>A0ABR8M8Z0_9FLAO</name>
<dbReference type="Proteomes" id="UP000603715">
    <property type="component" value="Unassembled WGS sequence"/>
</dbReference>
<sequence length="617" mass="71479">MSTLSQKLKETGSLDLLSSKELYEILQTDELTEKEISENIDLFQSSINEFLIEDDAFNGLQEDMGGEFNFTEIAKTPSEKQALIDKVLDLNKRFINDKKTSRINQENKSLILRSQIEELLKEPDNKERYDFVSFLKDGVEIFGIVREDIVYNGENFSSVIPFFQTDTENPEDLKLLRNQESILIQNKEITKILEQKTGIDVWKDLIKKEGVNPELEISSKTKHIISPKVEKALTKNKFSLKKLFDDSLRDSQNILKGVARNANFEDVFNEIFVCIKKSESFQAKKTFSAVYKMFQPIIEDESQTLQKRMNALVNVINEESKLEDLKFIDDFTHKFKNGELSDEDMVQLIKKYESLQDNSISSVITEFVEVKKQELSLHPDEKIIEILNVNKEKVAINDIVSFEDKGKYQKGRVIGENEGLLKIELYDKSVKEVSEDNTTKLFKGQKYTIEQVQKAFVDSNIQLKYDDLSNESKINLLKGEMSQVFNSTYIKQDQIGFKISENKDFKLVVKFDENRKLVLKPVFKNNEFKIDEFEMKGQKLTEDQKKDLLDNKMIVFEVFDKNGTLQYQSDMKYDAQLNDILYYSNKGENYAKSIKEGKSQEFTAKTTIIDKGTGIKM</sequence>
<proteinExistence type="predicted"/>
<dbReference type="EMBL" id="JACXXP010000040">
    <property type="protein sequence ID" value="MBD3906774.1"/>
    <property type="molecule type" value="Genomic_DNA"/>
</dbReference>
<reference evidence="2" key="1">
    <citation type="submission" date="2023-07" db="EMBL/GenBank/DDBJ databases">
        <title>Description of novel Chryseobacterium sp. strain C-2.</title>
        <authorList>
            <person name="Saticioglu I.B."/>
        </authorList>
    </citation>
    <scope>NUCLEOTIDE SEQUENCE [LARGE SCALE GENOMIC DNA]</scope>
    <source>
        <strain evidence="2">C-2</strain>
    </source>
</reference>
<comment type="caution">
    <text evidence="1">The sequence shown here is derived from an EMBL/GenBank/DDBJ whole genome shotgun (WGS) entry which is preliminary data.</text>
</comment>
<accession>A0ABR8M8Z0</accession>
<gene>
    <name evidence="1" type="ORF">IEW27_19500</name>
</gene>
<evidence type="ECO:0008006" key="3">
    <source>
        <dbReference type="Google" id="ProtNLM"/>
    </source>
</evidence>
<protein>
    <recommendedName>
        <fullName evidence="3">DUF3945 domain-containing protein</fullName>
    </recommendedName>
</protein>
<evidence type="ECO:0000313" key="1">
    <source>
        <dbReference type="EMBL" id="MBD3906774.1"/>
    </source>
</evidence>
<evidence type="ECO:0000313" key="2">
    <source>
        <dbReference type="Proteomes" id="UP000603715"/>
    </source>
</evidence>
<dbReference type="RefSeq" id="WP_191181153.1">
    <property type="nucleotide sequence ID" value="NZ_JACXXP010000040.1"/>
</dbReference>